<organism evidence="1 2">
    <name type="scientific">Rheinheimera nanhaiensis E407-8</name>
    <dbReference type="NCBI Taxonomy" id="562729"/>
    <lineage>
        <taxon>Bacteria</taxon>
        <taxon>Pseudomonadati</taxon>
        <taxon>Pseudomonadota</taxon>
        <taxon>Gammaproteobacteria</taxon>
        <taxon>Chromatiales</taxon>
        <taxon>Chromatiaceae</taxon>
        <taxon>Rheinheimera</taxon>
    </lineage>
</organism>
<dbReference type="AlphaFoldDB" id="I1E288"/>
<keyword evidence="2" id="KW-1185">Reference proteome</keyword>
<name>I1E288_9GAMM</name>
<dbReference type="STRING" id="562729.RNAN_3440"/>
<gene>
    <name evidence="1" type="ORF">RNAN_3440</name>
</gene>
<accession>I1E288</accession>
<comment type="caution">
    <text evidence="1">The sequence shown here is derived from an EMBL/GenBank/DDBJ whole genome shotgun (WGS) entry which is preliminary data.</text>
</comment>
<dbReference type="EMBL" id="BAFK01000027">
    <property type="protein sequence ID" value="GAB60416.1"/>
    <property type="molecule type" value="Genomic_DNA"/>
</dbReference>
<evidence type="ECO:0000313" key="2">
    <source>
        <dbReference type="Proteomes" id="UP000004374"/>
    </source>
</evidence>
<protein>
    <submittedName>
        <fullName evidence="1">Uncharacterized protein</fullName>
    </submittedName>
</protein>
<reference evidence="1 2" key="1">
    <citation type="journal article" date="2012" name="J. Bacteriol.">
        <title>Genome Sequence of the Protease-Producing Bacterium Rheinheimera nanhaiensis E407-8T, Isolated from Deep-Sea Sediment of the South China Sea.</title>
        <authorList>
            <person name="Zhang X.-Y."/>
            <person name="Zhang Y.-J."/>
            <person name="Qin Q.-L."/>
            <person name="Xie B.-B."/>
            <person name="Chen X.-L."/>
            <person name="Zhou B.-C."/>
            <person name="Zhang Y.-Z."/>
        </authorList>
    </citation>
    <scope>NUCLEOTIDE SEQUENCE [LARGE SCALE GENOMIC DNA]</scope>
    <source>
        <strain evidence="1 2">E407-8</strain>
    </source>
</reference>
<evidence type="ECO:0000313" key="1">
    <source>
        <dbReference type="EMBL" id="GAB60416.1"/>
    </source>
</evidence>
<proteinExistence type="predicted"/>
<sequence>MEKRERILACSRRRCQHWLKIMSAAQGRHRFTHANTP</sequence>
<dbReference type="Proteomes" id="UP000004374">
    <property type="component" value="Unassembled WGS sequence"/>
</dbReference>